<keyword evidence="3" id="KW-1185">Reference proteome</keyword>
<proteinExistence type="predicted"/>
<accession>A0AAR5PRA0</accession>
<feature type="domain" description="CHK kinase-like" evidence="1">
    <location>
        <begin position="129"/>
        <end position="320"/>
    </location>
</feature>
<dbReference type="KEGG" id="dpa:109539858"/>
<dbReference type="Proteomes" id="UP000019118">
    <property type="component" value="Unassembled WGS sequence"/>
</dbReference>
<dbReference type="InterPro" id="IPR015897">
    <property type="entry name" value="CHK_kinase-like"/>
</dbReference>
<dbReference type="Gene3D" id="3.90.1200.10">
    <property type="match status" value="1"/>
</dbReference>
<evidence type="ECO:0000313" key="2">
    <source>
        <dbReference type="EnsemblMetazoa" id="XP_019763472.1"/>
    </source>
</evidence>
<name>A0AAR5PRA0_DENPD</name>
<dbReference type="PANTHER" id="PTHR11012">
    <property type="entry name" value="PROTEIN KINASE-LIKE DOMAIN-CONTAINING"/>
    <property type="match status" value="1"/>
</dbReference>
<organism evidence="2 3">
    <name type="scientific">Dendroctonus ponderosae</name>
    <name type="common">Mountain pine beetle</name>
    <dbReference type="NCBI Taxonomy" id="77166"/>
    <lineage>
        <taxon>Eukaryota</taxon>
        <taxon>Metazoa</taxon>
        <taxon>Ecdysozoa</taxon>
        <taxon>Arthropoda</taxon>
        <taxon>Hexapoda</taxon>
        <taxon>Insecta</taxon>
        <taxon>Pterygota</taxon>
        <taxon>Neoptera</taxon>
        <taxon>Endopterygota</taxon>
        <taxon>Coleoptera</taxon>
        <taxon>Polyphaga</taxon>
        <taxon>Cucujiformia</taxon>
        <taxon>Curculionidae</taxon>
        <taxon>Scolytinae</taxon>
        <taxon>Dendroctonus</taxon>
    </lineage>
</organism>
<dbReference type="InterPro" id="IPR004119">
    <property type="entry name" value="EcKL"/>
</dbReference>
<dbReference type="SMART" id="SM00587">
    <property type="entry name" value="CHK"/>
    <property type="match status" value="1"/>
</dbReference>
<dbReference type="RefSeq" id="XP_019763472.1">
    <property type="nucleotide sequence ID" value="XM_019907913.2"/>
</dbReference>
<dbReference type="GeneID" id="109539858"/>
<protein>
    <recommendedName>
        <fullName evidence="1">CHK kinase-like domain-containing protein</fullName>
    </recommendedName>
</protein>
<dbReference type="EnsemblMetazoa" id="XM_019907913.1">
    <property type="protein sequence ID" value="XP_019763472.1"/>
    <property type="gene ID" value="LOC109539858"/>
</dbReference>
<dbReference type="SUPFAM" id="SSF56112">
    <property type="entry name" value="Protein kinase-like (PK-like)"/>
    <property type="match status" value="1"/>
</dbReference>
<dbReference type="InterPro" id="IPR011009">
    <property type="entry name" value="Kinase-like_dom_sf"/>
</dbReference>
<dbReference type="AlphaFoldDB" id="A0AAR5PRA0"/>
<dbReference type="PANTHER" id="PTHR11012:SF48">
    <property type="entry name" value="CHK KINASE-LIKE DOMAIN-CONTAINING PROTEIN-RELATED"/>
    <property type="match status" value="1"/>
</dbReference>
<reference evidence="2" key="2">
    <citation type="submission" date="2024-08" db="UniProtKB">
        <authorList>
            <consortium name="EnsemblMetazoa"/>
        </authorList>
    </citation>
    <scope>IDENTIFICATION</scope>
</reference>
<sequence>MASESDQPDELQSLAMEEKIDIEDLTLVVERKVQHKDFTIRTHSLDYMSERIGLDGDHALLTITIFNTIKEVEEALSFFVKLIPKGESLAGGMQEEFSYGLFKEFEKVGISLIHQCVPRCLLVRPSSYLVLENLQLGSYALLDKAQLLTYEQVTAVLQSLAKLHASSLIYEETLSTSLSANRNEDIFRDRLFSDSASLDSSLKCILTEIELFQLPAELKGGKPAAEAIKELLSKLTQMVEPSGKFRKVFCHGDLWAANFLLQPGNPTQCKFVNFQMCRYLPPAHDVMGLLFRNTSREFRKNHLYELVGIYYSYMEKILKIFDYKLTELISFSDFLDSCEEQKLVAVLITALMLPLVLSQGEKFSEGQFKEDRSHLVLDLVEDEAILSRLRESIEDLLEECDKVR</sequence>
<reference evidence="3" key="1">
    <citation type="journal article" date="2013" name="Genome Biol.">
        <title>Draft genome of the mountain pine beetle, Dendroctonus ponderosae Hopkins, a major forest pest.</title>
        <authorList>
            <person name="Keeling C.I."/>
            <person name="Yuen M.M."/>
            <person name="Liao N.Y."/>
            <person name="Docking T.R."/>
            <person name="Chan S.K."/>
            <person name="Taylor G.A."/>
            <person name="Palmquist D.L."/>
            <person name="Jackman S.D."/>
            <person name="Nguyen A."/>
            <person name="Li M."/>
            <person name="Henderson H."/>
            <person name="Janes J.K."/>
            <person name="Zhao Y."/>
            <person name="Pandoh P."/>
            <person name="Moore R."/>
            <person name="Sperling F.A."/>
            <person name="Huber D.P."/>
            <person name="Birol I."/>
            <person name="Jones S.J."/>
            <person name="Bohlmann J."/>
        </authorList>
    </citation>
    <scope>NUCLEOTIDE SEQUENCE</scope>
</reference>
<evidence type="ECO:0000313" key="3">
    <source>
        <dbReference type="Proteomes" id="UP000019118"/>
    </source>
</evidence>
<evidence type="ECO:0000259" key="1">
    <source>
        <dbReference type="SMART" id="SM00587"/>
    </source>
</evidence>
<dbReference type="Pfam" id="PF02958">
    <property type="entry name" value="EcKL"/>
    <property type="match status" value="1"/>
</dbReference>